<accession>A0ABN8MRM2</accession>
<reference evidence="1 2" key="1">
    <citation type="submission" date="2022-05" db="EMBL/GenBank/DDBJ databases">
        <authorList>
            <consortium name="Genoscope - CEA"/>
            <person name="William W."/>
        </authorList>
    </citation>
    <scope>NUCLEOTIDE SEQUENCE [LARGE SCALE GENOMIC DNA]</scope>
</reference>
<organism evidence="1 2">
    <name type="scientific">Porites evermanni</name>
    <dbReference type="NCBI Taxonomy" id="104178"/>
    <lineage>
        <taxon>Eukaryota</taxon>
        <taxon>Metazoa</taxon>
        <taxon>Cnidaria</taxon>
        <taxon>Anthozoa</taxon>
        <taxon>Hexacorallia</taxon>
        <taxon>Scleractinia</taxon>
        <taxon>Fungiina</taxon>
        <taxon>Poritidae</taxon>
        <taxon>Porites</taxon>
    </lineage>
</organism>
<protein>
    <submittedName>
        <fullName evidence="1">Uncharacterized protein</fullName>
    </submittedName>
</protein>
<feature type="non-terminal residue" evidence="1">
    <location>
        <position position="180"/>
    </location>
</feature>
<dbReference type="EMBL" id="CALNXI010000695">
    <property type="protein sequence ID" value="CAH3034483.1"/>
    <property type="molecule type" value="Genomic_DNA"/>
</dbReference>
<dbReference type="PANTHER" id="PTHR34615:SF1">
    <property type="entry name" value="PX DOMAIN-CONTAINING PROTEIN"/>
    <property type="match status" value="1"/>
</dbReference>
<keyword evidence="2" id="KW-1185">Reference proteome</keyword>
<sequence length="180" mass="20444">MLCLCLVEEIIDKEEFVLLYDTYRPRNLPFPHSAYEKFSLANKDPAECKADFRVEKRDIPLLADALTVPPVFRCRNGTICDGAEGLCIMLKRFAYPCRYSDIIPIFGRSVPELSVISNEVVDWMYTTHGHQITQWNHDLLNPAALNEYADAISNKGAALENCFGFIDGTVRPISRPDENQ</sequence>
<dbReference type="Proteomes" id="UP001159427">
    <property type="component" value="Unassembled WGS sequence"/>
</dbReference>
<proteinExistence type="predicted"/>
<evidence type="ECO:0000313" key="2">
    <source>
        <dbReference type="Proteomes" id="UP001159427"/>
    </source>
</evidence>
<evidence type="ECO:0000313" key="1">
    <source>
        <dbReference type="EMBL" id="CAH3034483.1"/>
    </source>
</evidence>
<name>A0ABN8MRM2_9CNID</name>
<gene>
    <name evidence="1" type="ORF">PEVE_00039406</name>
</gene>
<dbReference type="PANTHER" id="PTHR34615">
    <property type="entry name" value="PX DOMAIN-CONTAINING PROTEIN"/>
    <property type="match status" value="1"/>
</dbReference>
<comment type="caution">
    <text evidence="1">The sequence shown here is derived from an EMBL/GenBank/DDBJ whole genome shotgun (WGS) entry which is preliminary data.</text>
</comment>